<keyword evidence="2" id="KW-1185">Reference proteome</keyword>
<sequence length="234" mass="27671">MRMINAANKQMYIMLSKIEMFVSEFIPEESIVEEKMAEIDVLLEAAVDKHFGIFETLVKEKIFHFTSDEHVVPFHYEDLLSDNQDHEIEALINELKEEHKKMKQAEMISTRINQIQSKYRNALDEFQDTVDKLKLIDTKINENDMSFLRGNLVCFLDEFRRIFEVYANAVDILKKPPSIQHTHQDLYVQQSTLSTIKDVLCFTKETPFMALRMTTDMKKVKEKPWTVRLYSCLY</sequence>
<gene>
    <name evidence="1" type="ORF">DSO57_1038825</name>
</gene>
<protein>
    <submittedName>
        <fullName evidence="1">Uncharacterized protein</fullName>
    </submittedName>
</protein>
<name>A0ACC2SYL4_9FUNG</name>
<comment type="caution">
    <text evidence="1">The sequence shown here is derived from an EMBL/GenBank/DDBJ whole genome shotgun (WGS) entry which is preliminary data.</text>
</comment>
<organism evidence="1 2">
    <name type="scientific">Entomophthora muscae</name>
    <dbReference type="NCBI Taxonomy" id="34485"/>
    <lineage>
        <taxon>Eukaryota</taxon>
        <taxon>Fungi</taxon>
        <taxon>Fungi incertae sedis</taxon>
        <taxon>Zoopagomycota</taxon>
        <taxon>Entomophthoromycotina</taxon>
        <taxon>Entomophthoromycetes</taxon>
        <taxon>Entomophthorales</taxon>
        <taxon>Entomophthoraceae</taxon>
        <taxon>Entomophthora</taxon>
    </lineage>
</organism>
<reference evidence="1" key="1">
    <citation type="submission" date="2022-04" db="EMBL/GenBank/DDBJ databases">
        <title>Genome of the entomopathogenic fungus Entomophthora muscae.</title>
        <authorList>
            <person name="Elya C."/>
            <person name="Lovett B.R."/>
            <person name="Lee E."/>
            <person name="Macias A.M."/>
            <person name="Hajek A.E."/>
            <person name="De Bivort B.L."/>
            <person name="Kasson M.T."/>
            <person name="De Fine Licht H.H."/>
            <person name="Stajich J.E."/>
        </authorList>
    </citation>
    <scope>NUCLEOTIDE SEQUENCE</scope>
    <source>
        <strain evidence="1">Berkeley</strain>
    </source>
</reference>
<proteinExistence type="predicted"/>
<dbReference type="Proteomes" id="UP001165960">
    <property type="component" value="Unassembled WGS sequence"/>
</dbReference>
<evidence type="ECO:0000313" key="2">
    <source>
        <dbReference type="Proteomes" id="UP001165960"/>
    </source>
</evidence>
<accession>A0ACC2SYL4</accession>
<evidence type="ECO:0000313" key="1">
    <source>
        <dbReference type="EMBL" id="KAJ9067465.1"/>
    </source>
</evidence>
<dbReference type="EMBL" id="QTSX02004086">
    <property type="protein sequence ID" value="KAJ9067465.1"/>
    <property type="molecule type" value="Genomic_DNA"/>
</dbReference>